<reference evidence="4 5" key="1">
    <citation type="submission" date="2024-01" db="EMBL/GenBank/DDBJ databases">
        <title>Genome assemblies of Stephania.</title>
        <authorList>
            <person name="Yang L."/>
        </authorList>
    </citation>
    <scope>NUCLEOTIDE SEQUENCE [LARGE SCALE GENOMIC DNA]</scope>
    <source>
        <strain evidence="4">JXDWG</strain>
        <tissue evidence="4">Leaf</tissue>
    </source>
</reference>
<proteinExistence type="inferred from homology"/>
<protein>
    <submittedName>
        <fullName evidence="4">Uncharacterized protein</fullName>
    </submittedName>
</protein>
<keyword evidence="3" id="KW-0012">Acyltransferase</keyword>
<dbReference type="PANTHER" id="PTHR31623:SF17">
    <property type="entry name" value="F21J9.9"/>
    <property type="match status" value="1"/>
</dbReference>
<dbReference type="PANTHER" id="PTHR31623">
    <property type="entry name" value="F21J9.9"/>
    <property type="match status" value="1"/>
</dbReference>
<dbReference type="Pfam" id="PF02458">
    <property type="entry name" value="Transferase"/>
    <property type="match status" value="1"/>
</dbReference>
<keyword evidence="2" id="KW-0808">Transferase</keyword>
<keyword evidence="5" id="KW-1185">Reference proteome</keyword>
<evidence type="ECO:0000256" key="2">
    <source>
        <dbReference type="ARBA" id="ARBA00022679"/>
    </source>
</evidence>
<dbReference type="InterPro" id="IPR023213">
    <property type="entry name" value="CAT-like_dom_sf"/>
</dbReference>
<evidence type="ECO:0000313" key="4">
    <source>
        <dbReference type="EMBL" id="KAK9104215.1"/>
    </source>
</evidence>
<dbReference type="Gene3D" id="3.30.559.10">
    <property type="entry name" value="Chloramphenicol acetyltransferase-like domain"/>
    <property type="match status" value="1"/>
</dbReference>
<name>A0AAP0F2Q6_9MAGN</name>
<evidence type="ECO:0000256" key="3">
    <source>
        <dbReference type="ARBA" id="ARBA00023315"/>
    </source>
</evidence>
<comment type="caution">
    <text evidence="4">The sequence shown here is derived from an EMBL/GenBank/DDBJ whole genome shotgun (WGS) entry which is preliminary data.</text>
</comment>
<comment type="similarity">
    <text evidence="1">Belongs to the plant acyltransferase family.</text>
</comment>
<dbReference type="GO" id="GO:0016746">
    <property type="term" value="F:acyltransferase activity"/>
    <property type="evidence" value="ECO:0007669"/>
    <property type="project" value="UniProtKB-KW"/>
</dbReference>
<dbReference type="AlphaFoldDB" id="A0AAP0F2Q6"/>
<sequence>MRLESRVDMGPRDYLVSIAREIRGSRGHGSTGVPALTTTLVRHTRSVEQQQTGEEEDRRLPLSNSATLLTHLPHEPIVPKRANRRRRGFGGSVEEGGLVKRMEGGELFKMMEAYVEASNKACGSEGELGFYDVSSWLRFPFYEADFGWGKPVWIGVLNGASKNIIMYLDTKSGDGVDAWIAMAEEEDTARGSNPCRSCSNIMRLHCIMLESS</sequence>
<evidence type="ECO:0000313" key="5">
    <source>
        <dbReference type="Proteomes" id="UP001419268"/>
    </source>
</evidence>
<dbReference type="Proteomes" id="UP001419268">
    <property type="component" value="Unassembled WGS sequence"/>
</dbReference>
<evidence type="ECO:0000256" key="1">
    <source>
        <dbReference type="ARBA" id="ARBA00009861"/>
    </source>
</evidence>
<accession>A0AAP0F2Q6</accession>
<organism evidence="4 5">
    <name type="scientific">Stephania cephalantha</name>
    <dbReference type="NCBI Taxonomy" id="152367"/>
    <lineage>
        <taxon>Eukaryota</taxon>
        <taxon>Viridiplantae</taxon>
        <taxon>Streptophyta</taxon>
        <taxon>Embryophyta</taxon>
        <taxon>Tracheophyta</taxon>
        <taxon>Spermatophyta</taxon>
        <taxon>Magnoliopsida</taxon>
        <taxon>Ranunculales</taxon>
        <taxon>Menispermaceae</taxon>
        <taxon>Menispermoideae</taxon>
        <taxon>Cissampelideae</taxon>
        <taxon>Stephania</taxon>
    </lineage>
</organism>
<gene>
    <name evidence="4" type="ORF">Scep_021059</name>
</gene>
<dbReference type="EMBL" id="JBBNAG010000009">
    <property type="protein sequence ID" value="KAK9104215.1"/>
    <property type="molecule type" value="Genomic_DNA"/>
</dbReference>